<gene>
    <name evidence="3" type="ORF">CBR_g4807</name>
</gene>
<organism evidence="3 4">
    <name type="scientific">Chara braunii</name>
    <name type="common">Braun's stonewort</name>
    <dbReference type="NCBI Taxonomy" id="69332"/>
    <lineage>
        <taxon>Eukaryota</taxon>
        <taxon>Viridiplantae</taxon>
        <taxon>Streptophyta</taxon>
        <taxon>Charophyceae</taxon>
        <taxon>Charales</taxon>
        <taxon>Characeae</taxon>
        <taxon>Chara</taxon>
    </lineage>
</organism>
<dbReference type="OrthoDB" id="1676529at2759"/>
<name>A0A388KIW9_CHABU</name>
<dbReference type="CDD" id="cd00821">
    <property type="entry name" value="PH"/>
    <property type="match status" value="1"/>
</dbReference>
<feature type="region of interest" description="Disordered" evidence="2">
    <location>
        <begin position="274"/>
        <end position="306"/>
    </location>
</feature>
<protein>
    <recommendedName>
        <fullName evidence="5">PH domain-containing protein</fullName>
    </recommendedName>
</protein>
<feature type="compositionally biased region" description="Polar residues" evidence="2">
    <location>
        <begin position="109"/>
        <end position="126"/>
    </location>
</feature>
<dbReference type="Gene3D" id="2.30.29.30">
    <property type="entry name" value="Pleckstrin-homology domain (PH domain)/Phosphotyrosine-binding domain (PTB)"/>
    <property type="match status" value="1"/>
</dbReference>
<keyword evidence="1" id="KW-0175">Coiled coil</keyword>
<feature type="region of interest" description="Disordered" evidence="2">
    <location>
        <begin position="60"/>
        <end position="80"/>
    </location>
</feature>
<comment type="caution">
    <text evidence="3">The sequence shown here is derived from an EMBL/GenBank/DDBJ whole genome shotgun (WGS) entry which is preliminary data.</text>
</comment>
<evidence type="ECO:0008006" key="5">
    <source>
        <dbReference type="Google" id="ProtNLM"/>
    </source>
</evidence>
<accession>A0A388KIW9</accession>
<dbReference type="STRING" id="69332.A0A388KIW9"/>
<proteinExistence type="predicted"/>
<dbReference type="Gramene" id="GBG69979">
    <property type="protein sequence ID" value="GBG69979"/>
    <property type="gene ID" value="CBR_g4807"/>
</dbReference>
<dbReference type="EMBL" id="BFEA01000123">
    <property type="protein sequence ID" value="GBG69979.1"/>
    <property type="molecule type" value="Genomic_DNA"/>
</dbReference>
<feature type="region of interest" description="Disordered" evidence="2">
    <location>
        <begin position="159"/>
        <end position="179"/>
    </location>
</feature>
<evidence type="ECO:0000256" key="2">
    <source>
        <dbReference type="SAM" id="MobiDB-lite"/>
    </source>
</evidence>
<feature type="coiled-coil region" evidence="1">
    <location>
        <begin position="493"/>
        <end position="527"/>
    </location>
</feature>
<dbReference type="Proteomes" id="UP000265515">
    <property type="component" value="Unassembled WGS sequence"/>
</dbReference>
<dbReference type="InterPro" id="IPR011993">
    <property type="entry name" value="PH-like_dom_sf"/>
</dbReference>
<sequence length="694" mass="76195">MPLCPWTAQIDPNGVKARVCLLCYAMGIEEGVIIENGNCSVASSDTDSVICLPPETLDDLSQKPATPVSPDGHPFPYNPDLLQNDAYSPLVATPFRNKNASGCEYSEATHGSRSSGGTYSEQSPNTIDGSICRFNTSEGSGSFGEELRGQVVGNGGSDSFLEESRGPAVNMDRSDNSTDTERVVEVVSATENNANRWDALEEQEPSSLEEAIFLKRPSLVYPKLDELETEKDKANGDVRESLEEAIFLKKPTFKLSGPSLRATSMREVPILRLPSKKKRGGPSGVPGYEGQVPRVGPAAHESSTARSDEEVVDLLAVRLPWSGGAVAAADSKSAVLQWQADSVCRWIEATVPFPPSRGLEYGHSFRLAGVDGLTLLTMQRSHHACKNMTDADWQTFKTARRRLLTGRGAHGYGSAPATTRMAASDSAWHTTEQPTAFFSRSVSTLSGAASLKKLSQTRSRSNVWPACSSSPARSESGSSSVSWLWNLVGWRKEKGLEEQLGEVTEEVQELRGELTCAEEREATLQAVLEHLDDVLKSSQLAEYIYTRTRCLLRDPFFYTNEEKDNDDDDEEEDDDDGGEWLQRFVVLHEDTISYYMLATDIHPQGTIPIAQVVEAAVIPPEDVQIAEEGWFAFQITTCDQLRLECATKNACKVETWLGTIAEKRRQLQQVDPLLGKIEPWGSRNGLFQLKMSPA</sequence>
<evidence type="ECO:0000313" key="3">
    <source>
        <dbReference type="EMBL" id="GBG69979.1"/>
    </source>
</evidence>
<dbReference type="SUPFAM" id="SSF50729">
    <property type="entry name" value="PH domain-like"/>
    <property type="match status" value="1"/>
</dbReference>
<keyword evidence="4" id="KW-1185">Reference proteome</keyword>
<evidence type="ECO:0000256" key="1">
    <source>
        <dbReference type="SAM" id="Coils"/>
    </source>
</evidence>
<evidence type="ECO:0000313" key="4">
    <source>
        <dbReference type="Proteomes" id="UP000265515"/>
    </source>
</evidence>
<feature type="region of interest" description="Disordered" evidence="2">
    <location>
        <begin position="102"/>
        <end position="126"/>
    </location>
</feature>
<dbReference type="PANTHER" id="PTHR34837">
    <property type="entry name" value="OS05G0595500 PROTEIN"/>
    <property type="match status" value="1"/>
</dbReference>
<dbReference type="AlphaFoldDB" id="A0A388KIW9"/>
<reference evidence="3 4" key="1">
    <citation type="journal article" date="2018" name="Cell">
        <title>The Chara Genome: Secondary Complexity and Implications for Plant Terrestrialization.</title>
        <authorList>
            <person name="Nishiyama T."/>
            <person name="Sakayama H."/>
            <person name="Vries J.D."/>
            <person name="Buschmann H."/>
            <person name="Saint-Marcoux D."/>
            <person name="Ullrich K.K."/>
            <person name="Haas F.B."/>
            <person name="Vanderstraeten L."/>
            <person name="Becker D."/>
            <person name="Lang D."/>
            <person name="Vosolsobe S."/>
            <person name="Rombauts S."/>
            <person name="Wilhelmsson P.K.I."/>
            <person name="Janitza P."/>
            <person name="Kern R."/>
            <person name="Heyl A."/>
            <person name="Rumpler F."/>
            <person name="Villalobos L.I.A.C."/>
            <person name="Clay J.M."/>
            <person name="Skokan R."/>
            <person name="Toyoda A."/>
            <person name="Suzuki Y."/>
            <person name="Kagoshima H."/>
            <person name="Schijlen E."/>
            <person name="Tajeshwar N."/>
            <person name="Catarino B."/>
            <person name="Hetherington A.J."/>
            <person name="Saltykova A."/>
            <person name="Bonnot C."/>
            <person name="Breuninger H."/>
            <person name="Symeonidi A."/>
            <person name="Radhakrishnan G.V."/>
            <person name="Van Nieuwerburgh F."/>
            <person name="Deforce D."/>
            <person name="Chang C."/>
            <person name="Karol K.G."/>
            <person name="Hedrich R."/>
            <person name="Ulvskov P."/>
            <person name="Glockner G."/>
            <person name="Delwiche C.F."/>
            <person name="Petrasek J."/>
            <person name="Van de Peer Y."/>
            <person name="Friml J."/>
            <person name="Beilby M."/>
            <person name="Dolan L."/>
            <person name="Kohara Y."/>
            <person name="Sugano S."/>
            <person name="Fujiyama A."/>
            <person name="Delaux P.-M."/>
            <person name="Quint M."/>
            <person name="TheiBen G."/>
            <person name="Hagemann M."/>
            <person name="Harholt J."/>
            <person name="Dunand C."/>
            <person name="Zachgo S."/>
            <person name="Langdale J."/>
            <person name="Maumus F."/>
            <person name="Straeten D.V.D."/>
            <person name="Gould S.B."/>
            <person name="Rensing S.A."/>
        </authorList>
    </citation>
    <scope>NUCLEOTIDE SEQUENCE [LARGE SCALE GENOMIC DNA]</scope>
    <source>
        <strain evidence="3 4">S276</strain>
    </source>
</reference>
<dbReference type="PANTHER" id="PTHR34837:SF2">
    <property type="entry name" value="OS05G0595500 PROTEIN"/>
    <property type="match status" value="1"/>
</dbReference>